<dbReference type="InParanoid" id="A0A665TV50"/>
<accession>A0A665TV50</accession>
<dbReference type="PANTHER" id="PTHR24373">
    <property type="entry name" value="SLIT RELATED LEUCINE-RICH REPEAT NEURONAL PROTEIN"/>
    <property type="match status" value="1"/>
</dbReference>
<feature type="chain" id="PRO_5025421378" description="LRRCT domain-containing protein" evidence="5">
    <location>
        <begin position="24"/>
        <end position="490"/>
    </location>
</feature>
<keyword evidence="8" id="KW-1185">Reference proteome</keyword>
<dbReference type="Ensembl" id="ENSENLT00000011426.1">
    <property type="protein sequence ID" value="ENSENLP00000010936.1"/>
    <property type="gene ID" value="ENSENLG00000005299.1"/>
</dbReference>
<dbReference type="PRINTS" id="PR00019">
    <property type="entry name" value="LEURICHRPT"/>
</dbReference>
<organism evidence="7 8">
    <name type="scientific">Echeneis naucrates</name>
    <name type="common">Live sharksucker</name>
    <dbReference type="NCBI Taxonomy" id="173247"/>
    <lineage>
        <taxon>Eukaryota</taxon>
        <taxon>Metazoa</taxon>
        <taxon>Chordata</taxon>
        <taxon>Craniata</taxon>
        <taxon>Vertebrata</taxon>
        <taxon>Euteleostomi</taxon>
        <taxon>Actinopterygii</taxon>
        <taxon>Neopterygii</taxon>
        <taxon>Teleostei</taxon>
        <taxon>Neoteleostei</taxon>
        <taxon>Acanthomorphata</taxon>
        <taxon>Carangaria</taxon>
        <taxon>Carangiformes</taxon>
        <taxon>Echeneidae</taxon>
        <taxon>Echeneis</taxon>
    </lineage>
</organism>
<dbReference type="InterPro" id="IPR000483">
    <property type="entry name" value="Cys-rich_flank_reg_C"/>
</dbReference>
<dbReference type="GO" id="GO:0031012">
    <property type="term" value="C:extracellular matrix"/>
    <property type="evidence" value="ECO:0007669"/>
    <property type="project" value="TreeGrafter"/>
</dbReference>
<dbReference type="FunFam" id="3.80.10.10:FF:000770">
    <property type="entry name" value="Uncharacterized protein"/>
    <property type="match status" value="1"/>
</dbReference>
<dbReference type="OMA" id="REVFCSD"/>
<dbReference type="FunFam" id="3.80.10.10:FF:001360">
    <property type="entry name" value="Uncharacterized protein"/>
    <property type="match status" value="1"/>
</dbReference>
<keyword evidence="1" id="KW-0433">Leucine-rich repeat</keyword>
<keyword evidence="4" id="KW-0325">Glycoprotein</keyword>
<dbReference type="PANTHER" id="PTHR24373:SF370">
    <property type="entry name" value="FISH-LIPS, ISOFORM E"/>
    <property type="match status" value="1"/>
</dbReference>
<dbReference type="GO" id="GO:0005615">
    <property type="term" value="C:extracellular space"/>
    <property type="evidence" value="ECO:0007669"/>
    <property type="project" value="TreeGrafter"/>
</dbReference>
<name>A0A665TV50_ECHNA</name>
<evidence type="ECO:0000313" key="7">
    <source>
        <dbReference type="Ensembl" id="ENSENLP00000010936.1"/>
    </source>
</evidence>
<evidence type="ECO:0000256" key="2">
    <source>
        <dbReference type="ARBA" id="ARBA00022729"/>
    </source>
</evidence>
<dbReference type="AlphaFoldDB" id="A0A665TV50"/>
<dbReference type="Gene3D" id="3.80.10.10">
    <property type="entry name" value="Ribonuclease Inhibitor"/>
    <property type="match status" value="2"/>
</dbReference>
<dbReference type="SUPFAM" id="SSF52058">
    <property type="entry name" value="L domain-like"/>
    <property type="match status" value="1"/>
</dbReference>
<dbReference type="InterPro" id="IPR001611">
    <property type="entry name" value="Leu-rich_rpt"/>
</dbReference>
<dbReference type="Pfam" id="PF13855">
    <property type="entry name" value="LRR_8"/>
    <property type="match status" value="3"/>
</dbReference>
<protein>
    <recommendedName>
        <fullName evidence="6">LRRCT domain-containing protein</fullName>
    </recommendedName>
</protein>
<evidence type="ECO:0000256" key="1">
    <source>
        <dbReference type="ARBA" id="ARBA00022614"/>
    </source>
</evidence>
<dbReference type="PROSITE" id="PS51450">
    <property type="entry name" value="LRR"/>
    <property type="match status" value="2"/>
</dbReference>
<dbReference type="SMART" id="SM00082">
    <property type="entry name" value="LRRCT"/>
    <property type="match status" value="1"/>
</dbReference>
<proteinExistence type="predicted"/>
<reference evidence="7" key="2">
    <citation type="submission" date="2025-08" db="UniProtKB">
        <authorList>
            <consortium name="Ensembl"/>
        </authorList>
    </citation>
    <scope>IDENTIFICATION</scope>
</reference>
<evidence type="ECO:0000259" key="6">
    <source>
        <dbReference type="SMART" id="SM00082"/>
    </source>
</evidence>
<dbReference type="InterPro" id="IPR032675">
    <property type="entry name" value="LRR_dom_sf"/>
</dbReference>
<reference evidence="7" key="3">
    <citation type="submission" date="2025-09" db="UniProtKB">
        <authorList>
            <consortium name="Ensembl"/>
        </authorList>
    </citation>
    <scope>IDENTIFICATION</scope>
</reference>
<dbReference type="SMART" id="SM00369">
    <property type="entry name" value="LRR_TYP"/>
    <property type="match status" value="10"/>
</dbReference>
<sequence>MDKESGLTLFLVLLLCHKGNTLSQTSCPYKCQCFTPVQVLCADERMISLPTNISKQVKDFIVMTSGLAYLFPNTLEESPQLTKLVFLNNALRSIHSQAFKHLTELQELEISGNPTLDKFFPETFSNQRNLMKLVLNFNRFREILPGMFDSLKQLQTLQMKGNFLLELPKFLFLNLHNLKFLDLSQNKLEDVRRETFSGLARLEILKMNNNLIDNITSDTFKNISQLTELHLEGNMISELSEGTFSTLSNLKVLNLRGNLLRAFTLSVLILSSNQLSTLPEDIFRNLTVLETVDLSENQLTFLPETIFKGLSSVEVIHLHMNNLSKVEPKLFEDQIFIQQLYLSDNQLKTIPFGLLDTFDIQPTLRLHGNPWSCDCHMWYLHDWVLRNTLDIEMVERMLCESPGYLRRRTVISIEKDQLLCQVFQDEMPGLNSCSLQTSSDTIVIKCKVDKCSPLAVMVEFQEVDGNINEHILKKDISQCSNETMTNNSNQ</sequence>
<evidence type="ECO:0000256" key="3">
    <source>
        <dbReference type="ARBA" id="ARBA00022737"/>
    </source>
</evidence>
<dbReference type="InterPro" id="IPR003591">
    <property type="entry name" value="Leu-rich_rpt_typical-subtyp"/>
</dbReference>
<evidence type="ECO:0000256" key="4">
    <source>
        <dbReference type="ARBA" id="ARBA00023180"/>
    </source>
</evidence>
<dbReference type="Proteomes" id="UP000472264">
    <property type="component" value="Chromosome 17"/>
</dbReference>
<feature type="domain" description="LRRCT" evidence="6">
    <location>
        <begin position="369"/>
        <end position="421"/>
    </location>
</feature>
<keyword evidence="2 5" id="KW-0732">Signal</keyword>
<feature type="signal peptide" evidence="5">
    <location>
        <begin position="1"/>
        <end position="23"/>
    </location>
</feature>
<reference evidence="7" key="1">
    <citation type="submission" date="2021-04" db="EMBL/GenBank/DDBJ databases">
        <authorList>
            <consortium name="Wellcome Sanger Institute Data Sharing"/>
        </authorList>
    </citation>
    <scope>NUCLEOTIDE SEQUENCE [LARGE SCALE GENOMIC DNA]</scope>
</reference>
<evidence type="ECO:0000256" key="5">
    <source>
        <dbReference type="SAM" id="SignalP"/>
    </source>
</evidence>
<keyword evidence="3" id="KW-0677">Repeat</keyword>
<dbReference type="FunCoup" id="A0A665TV50">
    <property type="interactions" value="1"/>
</dbReference>
<dbReference type="Pfam" id="PF00560">
    <property type="entry name" value="LRR_1"/>
    <property type="match status" value="2"/>
</dbReference>
<evidence type="ECO:0000313" key="8">
    <source>
        <dbReference type="Proteomes" id="UP000472264"/>
    </source>
</evidence>
<dbReference type="InterPro" id="IPR050328">
    <property type="entry name" value="Dev_Immune_Receptor"/>
</dbReference>